<dbReference type="PROSITE" id="PS00934">
    <property type="entry name" value="GLYOXALASE_I_1"/>
    <property type="match status" value="1"/>
</dbReference>
<gene>
    <name evidence="3" type="primary">fosA</name>
    <name evidence="3" type="ORF">GCM10010885_18450</name>
</gene>
<dbReference type="SUPFAM" id="SSF54593">
    <property type="entry name" value="Glyoxalase/Bleomycin resistance protein/Dihydroxybiphenyl dioxygenase"/>
    <property type="match status" value="1"/>
</dbReference>
<reference evidence="3" key="1">
    <citation type="journal article" date="2014" name="Int. J. Syst. Evol. Microbiol.">
        <title>Complete genome sequence of Corynebacterium casei LMG S-19264T (=DSM 44701T), isolated from a smear-ripened cheese.</title>
        <authorList>
            <consortium name="US DOE Joint Genome Institute (JGI-PGF)"/>
            <person name="Walter F."/>
            <person name="Albersmeier A."/>
            <person name="Kalinowski J."/>
            <person name="Ruckert C."/>
        </authorList>
    </citation>
    <scope>NUCLEOTIDE SEQUENCE</scope>
    <source>
        <strain evidence="3">JCM 18487</strain>
    </source>
</reference>
<dbReference type="PROSITE" id="PS51819">
    <property type="entry name" value="VOC"/>
    <property type="match status" value="1"/>
</dbReference>
<accession>A0A917KCZ7</accession>
<comment type="caution">
    <text evidence="3">The sequence shown here is derived from an EMBL/GenBank/DDBJ whole genome shotgun (WGS) entry which is preliminary data.</text>
</comment>
<dbReference type="InterPro" id="IPR037523">
    <property type="entry name" value="VOC_core"/>
</dbReference>
<dbReference type="InterPro" id="IPR018146">
    <property type="entry name" value="Glyoxalase_1_CS"/>
</dbReference>
<evidence type="ECO:0000313" key="4">
    <source>
        <dbReference type="Proteomes" id="UP000637695"/>
    </source>
</evidence>
<sequence length="129" mass="14494">MKVQGFNHVTIDVSDLERSLTFYTQVLGMRLVHKARHDAYLEWGMAWVCLQERPALPKPRPQLGVNHVAFSIAPDDFHEAVAVLRSHGVPIVRGPVQRGAGWTVNFLDPDGMQLELHTSNLAARMAVWT</sequence>
<dbReference type="AlphaFoldDB" id="A0A917KCZ7"/>
<evidence type="ECO:0000313" key="3">
    <source>
        <dbReference type="EMBL" id="GGJ09657.1"/>
    </source>
</evidence>
<dbReference type="GO" id="GO:0004462">
    <property type="term" value="F:lactoylglutathione lyase activity"/>
    <property type="evidence" value="ECO:0007669"/>
    <property type="project" value="InterPro"/>
</dbReference>
<dbReference type="Gene3D" id="3.10.180.10">
    <property type="entry name" value="2,3-Dihydroxybiphenyl 1,2-Dioxygenase, domain 1"/>
    <property type="match status" value="1"/>
</dbReference>
<evidence type="ECO:0000256" key="1">
    <source>
        <dbReference type="ARBA" id="ARBA00022723"/>
    </source>
</evidence>
<keyword evidence="1" id="KW-0479">Metal-binding</keyword>
<dbReference type="EMBL" id="BMOY01000030">
    <property type="protein sequence ID" value="GGJ09657.1"/>
    <property type="molecule type" value="Genomic_DNA"/>
</dbReference>
<dbReference type="Proteomes" id="UP000637695">
    <property type="component" value="Unassembled WGS sequence"/>
</dbReference>
<evidence type="ECO:0000259" key="2">
    <source>
        <dbReference type="PROSITE" id="PS51819"/>
    </source>
</evidence>
<protein>
    <submittedName>
        <fullName evidence="3">Glutathione transferase FosA</fullName>
    </submittedName>
</protein>
<keyword evidence="3" id="KW-0808">Transferase</keyword>
<dbReference type="InterPro" id="IPR004360">
    <property type="entry name" value="Glyas_Fos-R_dOase_dom"/>
</dbReference>
<dbReference type="PANTHER" id="PTHR21366">
    <property type="entry name" value="GLYOXALASE FAMILY PROTEIN"/>
    <property type="match status" value="1"/>
</dbReference>
<proteinExistence type="predicted"/>
<reference evidence="3" key="2">
    <citation type="submission" date="2020-09" db="EMBL/GenBank/DDBJ databases">
        <authorList>
            <person name="Sun Q."/>
            <person name="Ohkuma M."/>
        </authorList>
    </citation>
    <scope>NUCLEOTIDE SEQUENCE</scope>
    <source>
        <strain evidence="3">JCM 18487</strain>
    </source>
</reference>
<dbReference type="RefSeq" id="WP_188882613.1">
    <property type="nucleotide sequence ID" value="NZ_BMOY01000030.1"/>
</dbReference>
<dbReference type="GO" id="GO:0016740">
    <property type="term" value="F:transferase activity"/>
    <property type="evidence" value="ECO:0007669"/>
    <property type="project" value="UniProtKB-KW"/>
</dbReference>
<dbReference type="PANTHER" id="PTHR21366:SF31">
    <property type="entry name" value="METALLOTHIOL TRANSFERASE FOSB"/>
    <property type="match status" value="1"/>
</dbReference>
<organism evidence="3 4">
    <name type="scientific">Alicyclobacillus cellulosilyticus</name>
    <dbReference type="NCBI Taxonomy" id="1003997"/>
    <lineage>
        <taxon>Bacteria</taxon>
        <taxon>Bacillati</taxon>
        <taxon>Bacillota</taxon>
        <taxon>Bacilli</taxon>
        <taxon>Bacillales</taxon>
        <taxon>Alicyclobacillaceae</taxon>
        <taxon>Alicyclobacillus</taxon>
    </lineage>
</organism>
<dbReference type="Pfam" id="PF00903">
    <property type="entry name" value="Glyoxalase"/>
    <property type="match status" value="1"/>
</dbReference>
<dbReference type="InterPro" id="IPR029068">
    <property type="entry name" value="Glyas_Bleomycin-R_OHBP_Dase"/>
</dbReference>
<dbReference type="GO" id="GO:0046872">
    <property type="term" value="F:metal ion binding"/>
    <property type="evidence" value="ECO:0007669"/>
    <property type="project" value="UniProtKB-KW"/>
</dbReference>
<feature type="domain" description="VOC" evidence="2">
    <location>
        <begin position="5"/>
        <end position="119"/>
    </location>
</feature>
<keyword evidence="4" id="KW-1185">Reference proteome</keyword>
<name>A0A917KCZ7_9BACL</name>
<dbReference type="InterPro" id="IPR050383">
    <property type="entry name" value="GlyoxalaseI/FosfomycinResist"/>
</dbReference>